<comment type="caution">
    <text evidence="7">The sequence shown here is derived from an EMBL/GenBank/DDBJ whole genome shotgun (WGS) entry which is preliminary data.</text>
</comment>
<evidence type="ECO:0000256" key="4">
    <source>
        <dbReference type="ARBA" id="ARBA00022989"/>
    </source>
</evidence>
<gene>
    <name evidence="7" type="ORF">CYJ10_16920</name>
</gene>
<keyword evidence="4 6" id="KW-1133">Transmembrane helix</keyword>
<name>A0A2N5CBD2_9BURK</name>
<accession>A0A2N5CBD2</accession>
<feature type="transmembrane region" description="Helical" evidence="6">
    <location>
        <begin position="6"/>
        <end position="24"/>
    </location>
</feature>
<evidence type="ECO:0000256" key="6">
    <source>
        <dbReference type="SAM" id="Phobius"/>
    </source>
</evidence>
<feature type="transmembrane region" description="Helical" evidence="6">
    <location>
        <begin position="206"/>
        <end position="222"/>
    </location>
</feature>
<feature type="transmembrane region" description="Helical" evidence="6">
    <location>
        <begin position="31"/>
        <end position="52"/>
    </location>
</feature>
<evidence type="ECO:0000256" key="3">
    <source>
        <dbReference type="ARBA" id="ARBA00022692"/>
    </source>
</evidence>
<dbReference type="Proteomes" id="UP000234341">
    <property type="component" value="Unassembled WGS sequence"/>
</dbReference>
<organism evidence="7 8">
    <name type="scientific">Cupriavidus pauculus</name>
    <dbReference type="NCBI Taxonomy" id="82633"/>
    <lineage>
        <taxon>Bacteria</taxon>
        <taxon>Pseudomonadati</taxon>
        <taxon>Pseudomonadota</taxon>
        <taxon>Betaproteobacteria</taxon>
        <taxon>Burkholderiales</taxon>
        <taxon>Burkholderiaceae</taxon>
        <taxon>Cupriavidus</taxon>
    </lineage>
</organism>
<keyword evidence="2" id="KW-1003">Cell membrane</keyword>
<dbReference type="GO" id="GO:0015658">
    <property type="term" value="F:branched-chain amino acid transmembrane transporter activity"/>
    <property type="evidence" value="ECO:0007669"/>
    <property type="project" value="InterPro"/>
</dbReference>
<keyword evidence="3 6" id="KW-0812">Transmembrane</keyword>
<evidence type="ECO:0000256" key="5">
    <source>
        <dbReference type="ARBA" id="ARBA00023136"/>
    </source>
</evidence>
<dbReference type="AlphaFoldDB" id="A0A2N5CBD2"/>
<comment type="subcellular location">
    <subcellularLocation>
        <location evidence="1">Cell membrane</location>
        <topology evidence="1">Multi-pass membrane protein</topology>
    </subcellularLocation>
</comment>
<dbReference type="InterPro" id="IPR043428">
    <property type="entry name" value="LivM-like"/>
</dbReference>
<feature type="transmembrane region" description="Helical" evidence="6">
    <location>
        <begin position="229"/>
        <end position="246"/>
    </location>
</feature>
<proteinExistence type="predicted"/>
<feature type="transmembrane region" description="Helical" evidence="6">
    <location>
        <begin position="179"/>
        <end position="200"/>
    </location>
</feature>
<feature type="transmembrane region" description="Helical" evidence="6">
    <location>
        <begin position="58"/>
        <end position="79"/>
    </location>
</feature>
<evidence type="ECO:0000256" key="1">
    <source>
        <dbReference type="ARBA" id="ARBA00004651"/>
    </source>
</evidence>
<dbReference type="Pfam" id="PF02653">
    <property type="entry name" value="BPD_transp_2"/>
    <property type="match status" value="1"/>
</dbReference>
<dbReference type="RefSeq" id="WP_101682637.1">
    <property type="nucleotide sequence ID" value="NZ_PJRP01000007.1"/>
</dbReference>
<feature type="transmembrane region" description="Helical" evidence="6">
    <location>
        <begin position="128"/>
        <end position="147"/>
    </location>
</feature>
<dbReference type="CDD" id="cd06581">
    <property type="entry name" value="TM_PBP1_LivM_like"/>
    <property type="match status" value="1"/>
</dbReference>
<dbReference type="GO" id="GO:0005886">
    <property type="term" value="C:plasma membrane"/>
    <property type="evidence" value="ECO:0007669"/>
    <property type="project" value="UniProtKB-SubCell"/>
</dbReference>
<dbReference type="PANTHER" id="PTHR30482:SF10">
    <property type="entry name" value="HIGH-AFFINITY BRANCHED-CHAIN AMINO ACID TRANSPORT PROTEIN BRAE"/>
    <property type="match status" value="1"/>
</dbReference>
<evidence type="ECO:0000313" key="7">
    <source>
        <dbReference type="EMBL" id="PLP99494.1"/>
    </source>
</evidence>
<sequence length="289" mass="30560">MTTYLISILVLVSIAGIAALSLNLQWGLTGMVNFGLFGFYMLAAYVYAQLAATGASPWLALTGAIAISGIASALTSLISLRLADDYLAIVTLAFAECLRLIAIHEDWLTRGSLGIANIARPVASDGNFLLLALAALLLCFLLLETIARSPLGRAARALRDDPLVAATLGKDVLWLRVRLFGIGGAVTGIAGALHAAYYQYIDPTQFGPIITAYAFMGVIIGGRGSNRGVLLSAFTVILLLEGTRFLNDQVGWMTPAQLAALRLMLIGIGLIAALIVRPAGLLPEHRLKV</sequence>
<reference evidence="7 8" key="1">
    <citation type="submission" date="2017-12" db="EMBL/GenBank/DDBJ databases">
        <title>Genome sequence of the active heterotrophic nitrifier-denitrifier, Cupriavidus pauculus UM1.</title>
        <authorList>
            <person name="Putonti C."/>
            <person name="Castignetti D."/>
        </authorList>
    </citation>
    <scope>NUCLEOTIDE SEQUENCE [LARGE SCALE GENOMIC DNA]</scope>
    <source>
        <strain evidence="7 8">UM1</strain>
    </source>
</reference>
<evidence type="ECO:0000313" key="8">
    <source>
        <dbReference type="Proteomes" id="UP000234341"/>
    </source>
</evidence>
<feature type="transmembrane region" description="Helical" evidence="6">
    <location>
        <begin position="258"/>
        <end position="276"/>
    </location>
</feature>
<feature type="transmembrane region" description="Helical" evidence="6">
    <location>
        <begin position="86"/>
        <end position="104"/>
    </location>
</feature>
<protein>
    <submittedName>
        <fullName evidence="7">Branched-chain amino acid ABC transporter permease</fullName>
    </submittedName>
</protein>
<dbReference type="OrthoDB" id="9814461at2"/>
<dbReference type="PANTHER" id="PTHR30482">
    <property type="entry name" value="HIGH-AFFINITY BRANCHED-CHAIN AMINO ACID TRANSPORT SYSTEM PERMEASE"/>
    <property type="match status" value="1"/>
</dbReference>
<evidence type="ECO:0000256" key="2">
    <source>
        <dbReference type="ARBA" id="ARBA00022475"/>
    </source>
</evidence>
<keyword evidence="5 6" id="KW-0472">Membrane</keyword>
<dbReference type="EMBL" id="PJRP01000007">
    <property type="protein sequence ID" value="PLP99494.1"/>
    <property type="molecule type" value="Genomic_DNA"/>
</dbReference>
<dbReference type="InterPro" id="IPR001851">
    <property type="entry name" value="ABC_transp_permease"/>
</dbReference>